<keyword evidence="2" id="KW-1133">Transmembrane helix</keyword>
<dbReference type="EMBL" id="JAMZFW010000006">
    <property type="protein sequence ID" value="MCP1101917.1"/>
    <property type="molecule type" value="Genomic_DNA"/>
</dbReference>
<accession>A0ABT1EBM2</accession>
<gene>
    <name evidence="3" type="ORF">NK125_05735</name>
</gene>
<feature type="transmembrane region" description="Helical" evidence="2">
    <location>
        <begin position="12"/>
        <end position="33"/>
    </location>
</feature>
<keyword evidence="2" id="KW-0812">Transmembrane</keyword>
<comment type="caution">
    <text evidence="3">The sequence shown here is derived from an EMBL/GenBank/DDBJ whole genome shotgun (WGS) entry which is preliminary data.</text>
</comment>
<reference evidence="3 4" key="1">
    <citation type="journal article" date="2022" name="Genome Biol. Evol.">
        <title>Host diet, physiology and behaviors set the stage for Lachnospiraceae cladogenesis.</title>
        <authorList>
            <person name="Vera-Ponce De Leon A."/>
            <person name="Schneider M."/>
            <person name="Jahnes B.C."/>
            <person name="Sadowski V."/>
            <person name="Camuy-Velez L.A."/>
            <person name="Duan J."/>
            <person name="Sabree Z.L."/>
        </authorList>
    </citation>
    <scope>NUCLEOTIDE SEQUENCE [LARGE SCALE GENOMIC DNA]</scope>
    <source>
        <strain evidence="3 4">PAL113</strain>
    </source>
</reference>
<keyword evidence="4" id="KW-1185">Reference proteome</keyword>
<proteinExistence type="predicted"/>
<feature type="compositionally biased region" description="Acidic residues" evidence="1">
    <location>
        <begin position="141"/>
        <end position="157"/>
    </location>
</feature>
<name>A0ABT1EBM2_9FIRM</name>
<dbReference type="RefSeq" id="WP_262065706.1">
    <property type="nucleotide sequence ID" value="NZ_JAMXOD010000006.1"/>
</dbReference>
<evidence type="ECO:0000313" key="4">
    <source>
        <dbReference type="Proteomes" id="UP001523566"/>
    </source>
</evidence>
<keyword evidence="2" id="KW-0472">Membrane</keyword>
<dbReference type="Proteomes" id="UP001523566">
    <property type="component" value="Unassembled WGS sequence"/>
</dbReference>
<evidence type="ECO:0000313" key="3">
    <source>
        <dbReference type="EMBL" id="MCP1101917.1"/>
    </source>
</evidence>
<sequence length="225" mass="25297">MSTITEKDKKLLSFLACFVIVTILGFFVVWPIWSKGFEKGEQVQQEEMVKGEMEGRIARHQAVQKNLGKKEAEVAKVQEEFYPLMESQDIDKAITKMVIDRGLRIEDMQIEMPTDPLWVIPFQDSQMAQSVKAAEEAAAAEAEDSSETDTYEEEDAVTADKPEGAITQTKEVYGAKVKLTVAGSVDGFWNLIDGISKTEKKMQVTEISVSEDDKQTINLELYMVK</sequence>
<evidence type="ECO:0000256" key="1">
    <source>
        <dbReference type="SAM" id="MobiDB-lite"/>
    </source>
</evidence>
<organism evidence="3 4">
    <name type="scientific">Aequitasia blattaphilus</name>
    <dbReference type="NCBI Taxonomy" id="2949332"/>
    <lineage>
        <taxon>Bacteria</taxon>
        <taxon>Bacillati</taxon>
        <taxon>Bacillota</taxon>
        <taxon>Clostridia</taxon>
        <taxon>Lachnospirales</taxon>
        <taxon>Lachnospiraceae</taxon>
        <taxon>Aequitasia</taxon>
    </lineage>
</organism>
<evidence type="ECO:0000256" key="2">
    <source>
        <dbReference type="SAM" id="Phobius"/>
    </source>
</evidence>
<feature type="region of interest" description="Disordered" evidence="1">
    <location>
        <begin position="138"/>
        <end position="158"/>
    </location>
</feature>
<protein>
    <submittedName>
        <fullName evidence="3">Uncharacterized protein</fullName>
    </submittedName>
</protein>